<dbReference type="SUPFAM" id="SSF53448">
    <property type="entry name" value="Nucleotide-diphospho-sugar transferases"/>
    <property type="match status" value="1"/>
</dbReference>
<keyword evidence="2" id="KW-0808">Transferase</keyword>
<dbReference type="InterPro" id="IPR029044">
    <property type="entry name" value="Nucleotide-diphossugar_trans"/>
</dbReference>
<dbReference type="Proteomes" id="UP000190065">
    <property type="component" value="Unassembled WGS sequence"/>
</dbReference>
<evidence type="ECO:0000313" key="2">
    <source>
        <dbReference type="EMBL" id="SJZ46519.1"/>
    </source>
</evidence>
<dbReference type="Pfam" id="PF00535">
    <property type="entry name" value="Glycos_transf_2"/>
    <property type="match status" value="1"/>
</dbReference>
<gene>
    <name evidence="2" type="ORF">SAMN02745202_00185</name>
</gene>
<dbReference type="AlphaFoldDB" id="A0A1T4KVR4"/>
<dbReference type="STRING" id="28136.SAMN02745202_00185"/>
<proteinExistence type="predicted"/>
<organism evidence="2 3">
    <name type="scientific">Segatella oulorum</name>
    <dbReference type="NCBI Taxonomy" id="28136"/>
    <lineage>
        <taxon>Bacteria</taxon>
        <taxon>Pseudomonadati</taxon>
        <taxon>Bacteroidota</taxon>
        <taxon>Bacteroidia</taxon>
        <taxon>Bacteroidales</taxon>
        <taxon>Prevotellaceae</taxon>
        <taxon>Segatella</taxon>
    </lineage>
</organism>
<accession>A0A1T4KVR4</accession>
<evidence type="ECO:0000259" key="1">
    <source>
        <dbReference type="Pfam" id="PF00535"/>
    </source>
</evidence>
<dbReference type="RefSeq" id="WP_078805404.1">
    <property type="nucleotide sequence ID" value="NZ_FUXK01000002.1"/>
</dbReference>
<dbReference type="PANTHER" id="PTHR43685:SF3">
    <property type="entry name" value="SLR2126 PROTEIN"/>
    <property type="match status" value="1"/>
</dbReference>
<dbReference type="PANTHER" id="PTHR43685">
    <property type="entry name" value="GLYCOSYLTRANSFERASE"/>
    <property type="match status" value="1"/>
</dbReference>
<dbReference type="eggNOG" id="COG0463">
    <property type="taxonomic scope" value="Bacteria"/>
</dbReference>
<dbReference type="InterPro" id="IPR001173">
    <property type="entry name" value="Glyco_trans_2-like"/>
</dbReference>
<dbReference type="Gene3D" id="3.90.550.10">
    <property type="entry name" value="Spore Coat Polysaccharide Biosynthesis Protein SpsA, Chain A"/>
    <property type="match status" value="1"/>
</dbReference>
<name>A0A1T4KVR4_9BACT</name>
<reference evidence="2 3" key="1">
    <citation type="submission" date="2017-02" db="EMBL/GenBank/DDBJ databases">
        <authorList>
            <person name="Peterson S.W."/>
        </authorList>
    </citation>
    <scope>NUCLEOTIDE SEQUENCE [LARGE SCALE GENOMIC DNA]</scope>
    <source>
        <strain evidence="2 3">ATCC 43324</strain>
    </source>
</reference>
<protein>
    <submittedName>
        <fullName evidence="2">Glycosyltransferase involved in cell wall bisynthesis</fullName>
    </submittedName>
</protein>
<feature type="domain" description="Glycosyltransferase 2-like" evidence="1">
    <location>
        <begin position="6"/>
        <end position="136"/>
    </location>
</feature>
<dbReference type="EMBL" id="FUXK01000002">
    <property type="protein sequence ID" value="SJZ46519.1"/>
    <property type="molecule type" value="Genomic_DNA"/>
</dbReference>
<evidence type="ECO:0000313" key="3">
    <source>
        <dbReference type="Proteomes" id="UP000190065"/>
    </source>
</evidence>
<dbReference type="InterPro" id="IPR050834">
    <property type="entry name" value="Glycosyltransf_2"/>
</dbReference>
<dbReference type="GO" id="GO:0016740">
    <property type="term" value="F:transferase activity"/>
    <property type="evidence" value="ECO:0007669"/>
    <property type="project" value="UniProtKB-KW"/>
</dbReference>
<sequence length="308" mass="36262">MQKALSILIPCYNTYCVELVRQLAEQCENIEGLHYEIIVADDGSRDEHIRMRNKEILELDYVVYLMRKENVGRARIRNFLAQQAQYPTLLFIDANMVVPRADYILNYMQLSDSTRVAYGGYLLAQGDESNLRYCYERAASAKNQLKERIKQPYRKLRTSNLFILREVVRQCPFDENLHQYGYEDMLLGVQLQKANIPIVHIENPVLFYRYESNAQFVRKTEESLRNLFLLRQRIGDFSQLLNTAKTMRAWHVDWIYLNYWRRKQQAWKAQLCSKAPNLNVFKSYKLGYLISLFAATDSNQPTNGCHAV</sequence>